<reference evidence="1" key="2">
    <citation type="submission" date="2022-04" db="EMBL/GenBank/DDBJ databases">
        <authorList>
            <person name="Bromfield E.S.P."/>
            <person name="Cloutier S."/>
        </authorList>
    </citation>
    <scope>NUCLEOTIDE SEQUENCE</scope>
    <source>
        <strain evidence="1">1S5</strain>
    </source>
</reference>
<gene>
    <name evidence="1" type="ORF">HAP41_0000026870</name>
</gene>
<sequence>MPPIQIFEGRQRPRGLEFPACDVCNSQTGHADLVASLLARSFPVADTSVQRRDFLKILSAISNNMPALLTEMHIPRAAEKLARKRHGLPDDMHPLRASGPLLNRYILTFAAKLGFALHFEVMNEAVPVAGGVQVMWFSNLQAMKDDIPRELFDLLPGPKSLQQGRKGVGDQFKYSIATGEQGHMLYFASFNFSFAVAGLTAVDRSIWLEGYADKFPVYVPGDFSPQN</sequence>
<dbReference type="RefSeq" id="WP_166096374.1">
    <property type="nucleotide sequence ID" value="NZ_CP096255.1"/>
</dbReference>
<accession>A0A8T5VJB3</accession>
<name>A0A8T5VJB3_9BRAD</name>
<dbReference type="Proteomes" id="UP000551709">
    <property type="component" value="Chromosome"/>
</dbReference>
<proteinExistence type="predicted"/>
<dbReference type="EMBL" id="CP096255">
    <property type="protein sequence ID" value="UPT84019.1"/>
    <property type="molecule type" value="Genomic_DNA"/>
</dbReference>
<protein>
    <submittedName>
        <fullName evidence="1">Uncharacterized protein</fullName>
    </submittedName>
</protein>
<dbReference type="AlphaFoldDB" id="A0A8T5VJB3"/>
<reference evidence="1" key="1">
    <citation type="journal article" date="2017" name="Syst. Appl. Microbiol.">
        <title>Soybeans inoculated with root zone soils of Canadian native legumes harbour diverse and novel Bradyrhizobium spp. that possess agricultural potential.</title>
        <authorList>
            <person name="Bromfield E.S.P."/>
            <person name="Cloutier S."/>
            <person name="Tambong J.T."/>
            <person name="Tran Thi T.V."/>
        </authorList>
    </citation>
    <scope>NUCLEOTIDE SEQUENCE</scope>
    <source>
        <strain evidence="1">1S5</strain>
    </source>
</reference>
<evidence type="ECO:0000313" key="1">
    <source>
        <dbReference type="EMBL" id="UPT84019.1"/>
    </source>
</evidence>
<evidence type="ECO:0000313" key="2">
    <source>
        <dbReference type="Proteomes" id="UP000551709"/>
    </source>
</evidence>
<organism evidence="1 2">
    <name type="scientific">Bradyrhizobium barranii subsp. apii</name>
    <dbReference type="NCBI Taxonomy" id="2819348"/>
    <lineage>
        <taxon>Bacteria</taxon>
        <taxon>Pseudomonadati</taxon>
        <taxon>Pseudomonadota</taxon>
        <taxon>Alphaproteobacteria</taxon>
        <taxon>Hyphomicrobiales</taxon>
        <taxon>Nitrobacteraceae</taxon>
        <taxon>Bradyrhizobium</taxon>
        <taxon>Bradyrhizobium barranii</taxon>
    </lineage>
</organism>